<dbReference type="Pfam" id="PF00440">
    <property type="entry name" value="TetR_N"/>
    <property type="match status" value="1"/>
</dbReference>
<evidence type="ECO:0000259" key="3">
    <source>
        <dbReference type="PROSITE" id="PS50977"/>
    </source>
</evidence>
<proteinExistence type="predicted"/>
<dbReference type="Proteomes" id="UP000323521">
    <property type="component" value="Chromosome"/>
</dbReference>
<organism evidence="4 5">
    <name type="scientific">Formimonas warabiya</name>
    <dbReference type="NCBI Taxonomy" id="1761012"/>
    <lineage>
        <taxon>Bacteria</taxon>
        <taxon>Bacillati</taxon>
        <taxon>Bacillota</taxon>
        <taxon>Clostridia</taxon>
        <taxon>Eubacteriales</taxon>
        <taxon>Peptococcaceae</taxon>
        <taxon>Candidatus Formimonas</taxon>
    </lineage>
</organism>
<keyword evidence="5" id="KW-1185">Reference proteome</keyword>
<dbReference type="AlphaFoldDB" id="A0A3G1KWL1"/>
<dbReference type="InterPro" id="IPR001647">
    <property type="entry name" value="HTH_TetR"/>
</dbReference>
<dbReference type="PANTHER" id="PTHR43479:SF11">
    <property type="entry name" value="ACREF_ENVCD OPERON REPRESSOR-RELATED"/>
    <property type="match status" value="1"/>
</dbReference>
<reference evidence="4 5" key="1">
    <citation type="submission" date="2016-10" db="EMBL/GenBank/DDBJ databases">
        <title>Complete Genome Sequence of Peptococcaceae strain DCMF.</title>
        <authorList>
            <person name="Edwards R.J."/>
            <person name="Holland S.I."/>
            <person name="Deshpande N.P."/>
            <person name="Wong Y.K."/>
            <person name="Ertan H."/>
            <person name="Manefield M."/>
            <person name="Russell T.L."/>
            <person name="Lee M.J."/>
        </authorList>
    </citation>
    <scope>NUCLEOTIDE SEQUENCE [LARGE SCALE GENOMIC DNA]</scope>
    <source>
        <strain evidence="4 5">DCMF</strain>
    </source>
</reference>
<name>A0A3G1KWL1_FORW1</name>
<dbReference type="InterPro" id="IPR009057">
    <property type="entry name" value="Homeodomain-like_sf"/>
</dbReference>
<evidence type="ECO:0000313" key="4">
    <source>
        <dbReference type="EMBL" id="ATW26836.1"/>
    </source>
</evidence>
<evidence type="ECO:0000256" key="1">
    <source>
        <dbReference type="ARBA" id="ARBA00023125"/>
    </source>
</evidence>
<dbReference type="PROSITE" id="PS50977">
    <property type="entry name" value="HTH_TETR_2"/>
    <property type="match status" value="1"/>
</dbReference>
<dbReference type="Gene3D" id="1.10.357.10">
    <property type="entry name" value="Tetracycline Repressor, domain 2"/>
    <property type="match status" value="1"/>
</dbReference>
<accession>A0A3G1KWL1</accession>
<protein>
    <recommendedName>
        <fullName evidence="3">HTH tetR-type domain-containing protein</fullName>
    </recommendedName>
</protein>
<sequence length="187" mass="21419">MEGQNTDAKERILNTVIKLLLEEKDLSRITTRQIAKEANVNSALINYYFQSKENLLNRAVEACMTDIVNEMFDKNPEHEDPVVRLKTMIKSISAFAFNNYFLSEIAIASELKNGSFTTTQMILPVLGEVFQGEKTESELKLIALQLIAPLQVLFLNARKYKLYLASDIFDEKQRNQLLDKIVENVLK</sequence>
<evidence type="ECO:0000256" key="2">
    <source>
        <dbReference type="PROSITE-ProRule" id="PRU00335"/>
    </source>
</evidence>
<gene>
    <name evidence="4" type="ORF">DCMF_20575</name>
</gene>
<dbReference type="GO" id="GO:0003677">
    <property type="term" value="F:DNA binding"/>
    <property type="evidence" value="ECO:0007669"/>
    <property type="project" value="UniProtKB-UniRule"/>
</dbReference>
<dbReference type="RefSeq" id="WP_148136162.1">
    <property type="nucleotide sequence ID" value="NZ_CP017634.1"/>
</dbReference>
<keyword evidence="1 2" id="KW-0238">DNA-binding</keyword>
<dbReference type="OrthoDB" id="9789566at2"/>
<feature type="domain" description="HTH tetR-type" evidence="3">
    <location>
        <begin position="6"/>
        <end position="67"/>
    </location>
</feature>
<dbReference type="KEGG" id="fwa:DCMF_20575"/>
<dbReference type="EMBL" id="CP017634">
    <property type="protein sequence ID" value="ATW26836.1"/>
    <property type="molecule type" value="Genomic_DNA"/>
</dbReference>
<dbReference type="InterPro" id="IPR050624">
    <property type="entry name" value="HTH-type_Tx_Regulator"/>
</dbReference>
<dbReference type="SUPFAM" id="SSF46689">
    <property type="entry name" value="Homeodomain-like"/>
    <property type="match status" value="1"/>
</dbReference>
<evidence type="ECO:0000313" key="5">
    <source>
        <dbReference type="Proteomes" id="UP000323521"/>
    </source>
</evidence>
<feature type="DNA-binding region" description="H-T-H motif" evidence="2">
    <location>
        <begin position="30"/>
        <end position="49"/>
    </location>
</feature>
<dbReference type="PANTHER" id="PTHR43479">
    <property type="entry name" value="ACREF/ENVCD OPERON REPRESSOR-RELATED"/>
    <property type="match status" value="1"/>
</dbReference>